<evidence type="ECO:0000313" key="1">
    <source>
        <dbReference type="EMBL" id="SET98603.1"/>
    </source>
</evidence>
<keyword evidence="2" id="KW-1185">Reference proteome</keyword>
<proteinExistence type="predicted"/>
<dbReference type="RefSeq" id="WP_092773785.1">
    <property type="nucleotide sequence ID" value="NZ_FOHS01000005.1"/>
</dbReference>
<dbReference type="STRING" id="82805.SAMN04487998_3405"/>
<evidence type="ECO:0000313" key="2">
    <source>
        <dbReference type="Proteomes" id="UP000198697"/>
    </source>
</evidence>
<gene>
    <name evidence="1" type="ORF">SAMN04487998_3405</name>
</gene>
<dbReference type="InterPro" id="IPR045390">
    <property type="entry name" value="ABC-3C_MC3"/>
</dbReference>
<dbReference type="AlphaFoldDB" id="A0A1I0INA5"/>
<dbReference type="Proteomes" id="UP000198697">
    <property type="component" value="Unassembled WGS sequence"/>
</dbReference>
<organism evidence="1 2">
    <name type="scientific">Hymenobacter actinosclerus</name>
    <dbReference type="NCBI Taxonomy" id="82805"/>
    <lineage>
        <taxon>Bacteria</taxon>
        <taxon>Pseudomonadati</taxon>
        <taxon>Bacteroidota</taxon>
        <taxon>Cytophagia</taxon>
        <taxon>Cytophagales</taxon>
        <taxon>Hymenobacteraceae</taxon>
        <taxon>Hymenobacter</taxon>
    </lineage>
</organism>
<dbReference type="OrthoDB" id="7059377at2"/>
<reference evidence="2" key="1">
    <citation type="submission" date="2016-10" db="EMBL/GenBank/DDBJ databases">
        <authorList>
            <person name="Varghese N."/>
            <person name="Submissions S."/>
        </authorList>
    </citation>
    <scope>NUCLEOTIDE SEQUENCE [LARGE SCALE GENOMIC DNA]</scope>
    <source>
        <strain evidence="2">DSM 15310</strain>
    </source>
</reference>
<accession>A0A1I0INA5</accession>
<sequence>MLPWNQRPVEVANLFNPAFCGLLLRQAVGGYKQASERGMDYAMAFVVLPVVLHKDTRDKLPGLSTKLHVWMHRNHQVRIGFAERMQNMVQITKEALLFALQHGVLALNGEGALIPGPQELGNYPVPKASEAAKCAKQAEFVGRWFADAGSPATFLSTWGIKLN</sequence>
<dbReference type="Pfam" id="PF20131">
    <property type="entry name" value="MC3"/>
    <property type="match status" value="1"/>
</dbReference>
<dbReference type="EMBL" id="FOHS01000005">
    <property type="protein sequence ID" value="SET98603.1"/>
    <property type="molecule type" value="Genomic_DNA"/>
</dbReference>
<protein>
    <submittedName>
        <fullName evidence="1">Uncharacterized protein</fullName>
    </submittedName>
</protein>
<name>A0A1I0INA5_9BACT</name>